<proteinExistence type="predicted"/>
<dbReference type="Proteomes" id="UP000469325">
    <property type="component" value="Unassembled WGS sequence"/>
</dbReference>
<dbReference type="InterPro" id="IPR016193">
    <property type="entry name" value="Cytidine_deaminase-like"/>
</dbReference>
<dbReference type="InterPro" id="IPR015067">
    <property type="entry name" value="DUF1893_TM1506-like"/>
</dbReference>
<dbReference type="Pfam" id="PF08973">
    <property type="entry name" value="TM1506"/>
    <property type="match status" value="1"/>
</dbReference>
<dbReference type="AlphaFoldDB" id="A0A6N7XT94"/>
<protein>
    <submittedName>
        <fullName evidence="1">DUF1893 domain-containing protein</fullName>
    </submittedName>
</protein>
<dbReference type="SUPFAM" id="SSF53927">
    <property type="entry name" value="Cytidine deaminase-like"/>
    <property type="match status" value="1"/>
</dbReference>
<keyword evidence="2" id="KW-1185">Reference proteome</keyword>
<evidence type="ECO:0000313" key="2">
    <source>
        <dbReference type="Proteomes" id="UP000469325"/>
    </source>
</evidence>
<dbReference type="GO" id="GO:0003824">
    <property type="term" value="F:catalytic activity"/>
    <property type="evidence" value="ECO:0007669"/>
    <property type="project" value="InterPro"/>
</dbReference>
<dbReference type="EMBL" id="VUNC01000008">
    <property type="protein sequence ID" value="MST73325.1"/>
    <property type="molecule type" value="Genomic_DNA"/>
</dbReference>
<organism evidence="1 2">
    <name type="scientific">Olsenella porci</name>
    <dbReference type="NCBI Taxonomy" id="2652279"/>
    <lineage>
        <taxon>Bacteria</taxon>
        <taxon>Bacillati</taxon>
        <taxon>Actinomycetota</taxon>
        <taxon>Coriobacteriia</taxon>
        <taxon>Coriobacteriales</taxon>
        <taxon>Atopobiaceae</taxon>
        <taxon>Olsenella</taxon>
    </lineage>
</organism>
<reference evidence="1 2" key="1">
    <citation type="submission" date="2019-08" db="EMBL/GenBank/DDBJ databases">
        <title>In-depth cultivation of the pig gut microbiome towards novel bacterial diversity and tailored functional studies.</title>
        <authorList>
            <person name="Wylensek D."/>
            <person name="Hitch T.C.A."/>
            <person name="Clavel T."/>
        </authorList>
    </citation>
    <scope>NUCLEOTIDE SEQUENCE [LARGE SCALE GENOMIC DNA]</scope>
    <source>
        <strain evidence="1 2">CA-Schmier-601-WT-1</strain>
    </source>
</reference>
<name>A0A6N7XT94_9ACTN</name>
<dbReference type="Gene3D" id="3.40.140.30">
    <property type="entry name" value="Hypothetical protein TM1506"/>
    <property type="match status" value="1"/>
</dbReference>
<evidence type="ECO:0000313" key="1">
    <source>
        <dbReference type="EMBL" id="MST73325.1"/>
    </source>
</evidence>
<dbReference type="InterPro" id="IPR037081">
    <property type="entry name" value="Hyp_TM1506"/>
</dbReference>
<comment type="caution">
    <text evidence="1">The sequence shown here is derived from an EMBL/GenBank/DDBJ whole genome shotgun (WGS) entry which is preliminary data.</text>
</comment>
<gene>
    <name evidence="1" type="ORF">FYJ68_09450</name>
</gene>
<dbReference type="RefSeq" id="WP_154436046.1">
    <property type="nucleotide sequence ID" value="NZ_VUNC01000008.1"/>
</dbReference>
<sequence length="163" mass="17084">MSSAAEQGSGEPRGDDLERARELLLGGGRTLAAVCGDQSLMSGARGVRPLLSLIGEGKDLEGFSVADKVVGKAPALLYATLRPKAVYAPVMSKDGARVLRAHGIQASCGELVPRILNRGRDGQCPMDASVNDVEDPQSALEAIWACARRMAVANAARDSAVRR</sequence>
<accession>A0A6N7XT94</accession>